<dbReference type="InterPro" id="IPR035968">
    <property type="entry name" value="ATP_synth_F1_ATPase_gsu"/>
</dbReference>
<dbReference type="GO" id="GO:0009579">
    <property type="term" value="C:thylakoid"/>
    <property type="evidence" value="ECO:0007669"/>
    <property type="project" value="UniProtKB-SubCell"/>
</dbReference>
<evidence type="ECO:0000256" key="2">
    <source>
        <dbReference type="ARBA" id="ARBA00004170"/>
    </source>
</evidence>
<keyword evidence="6 11" id="KW-0406">Ion transport</keyword>
<evidence type="ECO:0000313" key="12">
    <source>
        <dbReference type="EMBL" id="SHK51454.1"/>
    </source>
</evidence>
<evidence type="ECO:0000256" key="10">
    <source>
        <dbReference type="ARBA" id="ARBA00060385"/>
    </source>
</evidence>
<evidence type="ECO:0000256" key="8">
    <source>
        <dbReference type="ARBA" id="ARBA00023196"/>
    </source>
</evidence>
<proteinExistence type="inferred from homology"/>
<dbReference type="FunFam" id="3.40.1380.10:FF:000006">
    <property type="entry name" value="ATP synthase gamma chain"/>
    <property type="match status" value="1"/>
</dbReference>
<reference evidence="13" key="1">
    <citation type="submission" date="2016-11" db="EMBL/GenBank/DDBJ databases">
        <authorList>
            <person name="Varghese N."/>
            <person name="Submissions S."/>
        </authorList>
    </citation>
    <scope>NUCLEOTIDE SEQUENCE [LARGE SCALE GENOMIC DNA]</scope>
    <source>
        <strain evidence="13">DSM 10349</strain>
    </source>
</reference>
<evidence type="ECO:0000256" key="6">
    <source>
        <dbReference type="ARBA" id="ARBA00023065"/>
    </source>
</evidence>
<comment type="subcellular location">
    <subcellularLocation>
        <location evidence="11">Cell membrane</location>
        <topology evidence="11">Peripheral membrane protein</topology>
    </subcellularLocation>
    <subcellularLocation>
        <location evidence="2">Membrane</location>
        <topology evidence="2">Peripheral membrane protein</topology>
    </subcellularLocation>
    <subcellularLocation>
        <location evidence="10">Thylakoid</location>
    </subcellularLocation>
</comment>
<dbReference type="FunFam" id="1.10.287.80:FF:000003">
    <property type="entry name" value="ATP synthase gamma chain, chloroplastic"/>
    <property type="match status" value="1"/>
</dbReference>
<organism evidence="12 13">
    <name type="scientific">Desulforamulus aeronauticus DSM 10349</name>
    <dbReference type="NCBI Taxonomy" id="1121421"/>
    <lineage>
        <taxon>Bacteria</taxon>
        <taxon>Bacillati</taxon>
        <taxon>Bacillota</taxon>
        <taxon>Clostridia</taxon>
        <taxon>Eubacteriales</taxon>
        <taxon>Peptococcaceae</taxon>
        <taxon>Desulforamulus</taxon>
    </lineage>
</organism>
<evidence type="ECO:0000256" key="3">
    <source>
        <dbReference type="ARBA" id="ARBA00007681"/>
    </source>
</evidence>
<evidence type="ECO:0000256" key="7">
    <source>
        <dbReference type="ARBA" id="ARBA00023136"/>
    </source>
</evidence>
<dbReference type="AlphaFoldDB" id="A0A1M6T3E7"/>
<evidence type="ECO:0000256" key="1">
    <source>
        <dbReference type="ARBA" id="ARBA00003456"/>
    </source>
</evidence>
<keyword evidence="13" id="KW-1185">Reference proteome</keyword>
<dbReference type="Gene3D" id="1.10.287.80">
    <property type="entry name" value="ATP synthase, gamma subunit, helix hairpin domain"/>
    <property type="match status" value="1"/>
</dbReference>
<dbReference type="SUPFAM" id="SSF52943">
    <property type="entry name" value="ATP synthase (F1-ATPase), gamma subunit"/>
    <property type="match status" value="1"/>
</dbReference>
<name>A0A1M6T3E7_9FIRM</name>
<keyword evidence="11" id="KW-1003">Cell membrane</keyword>
<keyword evidence="9 11" id="KW-0066">ATP synthesis</keyword>
<dbReference type="GO" id="GO:0045259">
    <property type="term" value="C:proton-transporting ATP synthase complex"/>
    <property type="evidence" value="ECO:0007669"/>
    <property type="project" value="UniProtKB-KW"/>
</dbReference>
<dbReference type="RefSeq" id="WP_072914090.1">
    <property type="nucleotide sequence ID" value="NZ_FRAR01000015.1"/>
</dbReference>
<comment type="subunit">
    <text evidence="11">F-type ATPases have 2 components, CF(1) - the catalytic core - and CF(0) - the membrane proton channel. CF(1) has five subunits: alpha(3), beta(3), gamma(1), delta(1), epsilon(1). CF(0) has three main subunits: a, b and c.</text>
</comment>
<dbReference type="GO" id="GO:0046933">
    <property type="term" value="F:proton-transporting ATP synthase activity, rotational mechanism"/>
    <property type="evidence" value="ECO:0007669"/>
    <property type="project" value="UniProtKB-UniRule"/>
</dbReference>
<gene>
    <name evidence="11" type="primary">atpG</name>
    <name evidence="12" type="ORF">SAMN02745123_02149</name>
</gene>
<dbReference type="CDD" id="cd12151">
    <property type="entry name" value="F1-ATPase_gamma"/>
    <property type="match status" value="1"/>
</dbReference>
<dbReference type="HAMAP" id="MF_00815">
    <property type="entry name" value="ATP_synth_gamma_bact"/>
    <property type="match status" value="1"/>
</dbReference>
<dbReference type="PROSITE" id="PS00153">
    <property type="entry name" value="ATPASE_GAMMA"/>
    <property type="match status" value="1"/>
</dbReference>
<dbReference type="PANTHER" id="PTHR11693:SF22">
    <property type="entry name" value="ATP SYNTHASE SUBUNIT GAMMA, MITOCHONDRIAL"/>
    <property type="match status" value="1"/>
</dbReference>
<dbReference type="NCBIfam" id="TIGR01146">
    <property type="entry name" value="ATPsyn_F1gamma"/>
    <property type="match status" value="1"/>
</dbReference>
<dbReference type="PANTHER" id="PTHR11693">
    <property type="entry name" value="ATP SYNTHASE GAMMA CHAIN"/>
    <property type="match status" value="1"/>
</dbReference>
<dbReference type="STRING" id="1121421.SAMN02745123_02149"/>
<dbReference type="Proteomes" id="UP000183997">
    <property type="component" value="Unassembled WGS sequence"/>
</dbReference>
<evidence type="ECO:0000256" key="4">
    <source>
        <dbReference type="ARBA" id="ARBA00022448"/>
    </source>
</evidence>
<evidence type="ECO:0000256" key="11">
    <source>
        <dbReference type="HAMAP-Rule" id="MF_00815"/>
    </source>
</evidence>
<comment type="function">
    <text evidence="1 11">Produces ATP from ADP in the presence of a proton gradient across the membrane. The gamma chain is believed to be important in regulating ATPase activity and the flow of protons through the CF(0) complex.</text>
</comment>
<evidence type="ECO:0000256" key="5">
    <source>
        <dbReference type="ARBA" id="ARBA00022781"/>
    </source>
</evidence>
<protein>
    <recommendedName>
        <fullName evidence="11">ATP synthase gamma chain</fullName>
    </recommendedName>
    <alternativeName>
        <fullName evidence="11">ATP synthase F1 sector gamma subunit</fullName>
    </alternativeName>
    <alternativeName>
        <fullName evidence="11">F-ATPase gamma subunit</fullName>
    </alternativeName>
</protein>
<keyword evidence="8 11" id="KW-0139">CF(1)</keyword>
<dbReference type="EMBL" id="FRAR01000015">
    <property type="protein sequence ID" value="SHK51454.1"/>
    <property type="molecule type" value="Genomic_DNA"/>
</dbReference>
<dbReference type="InterPro" id="IPR000131">
    <property type="entry name" value="ATP_synth_F1_gsu"/>
</dbReference>
<dbReference type="GO" id="GO:0042777">
    <property type="term" value="P:proton motive force-driven plasma membrane ATP synthesis"/>
    <property type="evidence" value="ECO:0007669"/>
    <property type="project" value="UniProtKB-UniRule"/>
</dbReference>
<dbReference type="InterPro" id="IPR023632">
    <property type="entry name" value="ATP_synth_F1_gsu_CS"/>
</dbReference>
<comment type="similarity">
    <text evidence="3 11">Belongs to the ATPase gamma chain family.</text>
</comment>
<evidence type="ECO:0000256" key="9">
    <source>
        <dbReference type="ARBA" id="ARBA00023310"/>
    </source>
</evidence>
<dbReference type="GO" id="GO:0005524">
    <property type="term" value="F:ATP binding"/>
    <property type="evidence" value="ECO:0007669"/>
    <property type="project" value="UniProtKB-UniRule"/>
</dbReference>
<keyword evidence="4 11" id="KW-0813">Transport</keyword>
<evidence type="ECO:0000313" key="13">
    <source>
        <dbReference type="Proteomes" id="UP000183997"/>
    </source>
</evidence>
<accession>A0A1M6T3E7</accession>
<dbReference type="GO" id="GO:0005886">
    <property type="term" value="C:plasma membrane"/>
    <property type="evidence" value="ECO:0007669"/>
    <property type="project" value="UniProtKB-SubCell"/>
</dbReference>
<dbReference type="Pfam" id="PF00231">
    <property type="entry name" value="ATP-synt"/>
    <property type="match status" value="1"/>
</dbReference>
<keyword evidence="7 11" id="KW-0472">Membrane</keyword>
<dbReference type="OrthoDB" id="9812769at2"/>
<keyword evidence="5 11" id="KW-0375">Hydrogen ion transport</keyword>
<sequence length="283" mass="31121">MASAQDIRRRITSVKNTQQITKAMKMVAAAKLRRAQEAVTSARPFALKIREVLSRVAAASGGASHPLLEVREVKKTAYVVITADRGLCGGFNANVLRRAATEVKDRNTSDVVAVGRKSRDFFRRRGFELAASYVGLGENIQFHQAKEIARFVMDKYVAGYFDEVYLVFSEFVNVLTQRPVTVKLLPVETPAEESKGPKVEYIYEPNAEAVLSELLPTYVESTVFRAMLEAKAGEQGARMTAMDSATKNAKDMINKLTLSLNRARQAAITKEISEIVGGAAALE</sequence>
<dbReference type="Gene3D" id="3.40.1380.10">
    <property type="match status" value="1"/>
</dbReference>
<dbReference type="PRINTS" id="PR00126">
    <property type="entry name" value="ATPASEGAMMA"/>
</dbReference>